<feature type="compositionally biased region" description="Basic and acidic residues" evidence="1">
    <location>
        <begin position="210"/>
        <end position="223"/>
    </location>
</feature>
<feature type="compositionally biased region" description="Basic and acidic residues" evidence="1">
    <location>
        <begin position="356"/>
        <end position="378"/>
    </location>
</feature>
<sequence length="378" mass="40568">MAIERRTSLSFFSSLLHIKPFVALVLLIFFLSGSVLTVRASDNAKPGDFLFPFDRAVESVRLILSSGERKTELRVRFAEERVSEIEQIFLTDVRSKNTSKRVFGTIATTTDSGGSNATTTDSGNDIATTTHPGGDNSTTTPKDDTSHDGARMVSNSTLQSLLKTRKKLLEKGNDRAVASLDRAIARLRVLSLEHGIDLVFDDQDSSSNIHENDDSRSTKKNASDSEGVVDTSLRSDVHNSSNSNNSSQKAQDDSGDNDERSASDGSRGEDGGSGKDGEDGKGGVDGKNGEDGKDGDEGGHRSSEGSSRVTTLVCHVVGNAHNGKTLPLLQSVLSSHLSHGDLLGSCDTNQDVVDGEEYRSSSDQQENKEKRKKDSDDS</sequence>
<evidence type="ECO:0000256" key="1">
    <source>
        <dbReference type="SAM" id="MobiDB-lite"/>
    </source>
</evidence>
<feature type="compositionally biased region" description="Basic and acidic residues" evidence="1">
    <location>
        <begin position="257"/>
        <end position="303"/>
    </location>
</feature>
<proteinExistence type="predicted"/>
<protein>
    <recommendedName>
        <fullName evidence="2">DUF5667 domain-containing protein</fullName>
    </recommendedName>
</protein>
<feature type="region of interest" description="Disordered" evidence="1">
    <location>
        <begin position="107"/>
        <end position="151"/>
    </location>
</feature>
<feature type="region of interest" description="Disordered" evidence="1">
    <location>
        <begin position="348"/>
        <end position="378"/>
    </location>
</feature>
<dbReference type="EMBL" id="PFBA01000008">
    <property type="protein sequence ID" value="PIT92788.1"/>
    <property type="molecule type" value="Genomic_DNA"/>
</dbReference>
<feature type="compositionally biased region" description="Basic and acidic residues" evidence="1">
    <location>
        <begin position="141"/>
        <end position="150"/>
    </location>
</feature>
<dbReference type="Proteomes" id="UP000228635">
    <property type="component" value="Unassembled WGS sequence"/>
</dbReference>
<name>A0A2M6WJ09_9BACT</name>
<feature type="domain" description="DUF5667" evidence="2">
    <location>
        <begin position="45"/>
        <end position="89"/>
    </location>
</feature>
<evidence type="ECO:0000313" key="3">
    <source>
        <dbReference type="EMBL" id="PIT92788.1"/>
    </source>
</evidence>
<feature type="region of interest" description="Disordered" evidence="1">
    <location>
        <begin position="203"/>
        <end position="308"/>
    </location>
</feature>
<feature type="compositionally biased region" description="Polar residues" evidence="1">
    <location>
        <begin position="107"/>
        <end position="140"/>
    </location>
</feature>
<evidence type="ECO:0000313" key="4">
    <source>
        <dbReference type="Proteomes" id="UP000228635"/>
    </source>
</evidence>
<comment type="caution">
    <text evidence="3">The sequence shown here is derived from an EMBL/GenBank/DDBJ whole genome shotgun (WGS) entry which is preliminary data.</text>
</comment>
<organism evidence="3 4">
    <name type="scientific">Candidatus Harrisonbacteria bacterium CG10_big_fil_rev_8_21_14_0_10_42_17</name>
    <dbReference type="NCBI Taxonomy" id="1974584"/>
    <lineage>
        <taxon>Bacteria</taxon>
        <taxon>Candidatus Harrisoniibacteriota</taxon>
    </lineage>
</organism>
<dbReference type="AlphaFoldDB" id="A0A2M6WJ09"/>
<reference evidence="4" key="1">
    <citation type="submission" date="2017-09" db="EMBL/GenBank/DDBJ databases">
        <title>Depth-based differentiation of microbial function through sediment-hosted aquifers and enrichment of novel symbionts in the deep terrestrial subsurface.</title>
        <authorList>
            <person name="Probst A.J."/>
            <person name="Ladd B."/>
            <person name="Jarett J.K."/>
            <person name="Geller-Mcgrath D.E."/>
            <person name="Sieber C.M.K."/>
            <person name="Emerson J.B."/>
            <person name="Anantharaman K."/>
            <person name="Thomas B.C."/>
            <person name="Malmstrom R."/>
            <person name="Stieglmeier M."/>
            <person name="Klingl A."/>
            <person name="Woyke T."/>
            <person name="Ryan C.M."/>
            <person name="Banfield J.F."/>
        </authorList>
    </citation>
    <scope>NUCLEOTIDE SEQUENCE [LARGE SCALE GENOMIC DNA]</scope>
</reference>
<accession>A0A2M6WJ09</accession>
<evidence type="ECO:0000259" key="2">
    <source>
        <dbReference type="Pfam" id="PF18915"/>
    </source>
</evidence>
<dbReference type="Pfam" id="PF18915">
    <property type="entry name" value="DUF5667"/>
    <property type="match status" value="1"/>
</dbReference>
<gene>
    <name evidence="3" type="ORF">COU08_00470</name>
</gene>
<dbReference type="InterPro" id="IPR043725">
    <property type="entry name" value="DUF5667"/>
</dbReference>